<accession>A0A840G2E9</accession>
<protein>
    <submittedName>
        <fullName evidence="2">Peroxiredoxin</fullName>
    </submittedName>
</protein>
<dbReference type="AlphaFoldDB" id="A0A840G2E9"/>
<dbReference type="InterPro" id="IPR013766">
    <property type="entry name" value="Thioredoxin_domain"/>
</dbReference>
<dbReference type="CDD" id="cd02970">
    <property type="entry name" value="PRX_like2"/>
    <property type="match status" value="1"/>
</dbReference>
<dbReference type="Pfam" id="PF00578">
    <property type="entry name" value="AhpC-TSA"/>
    <property type="match status" value="1"/>
</dbReference>
<dbReference type="GO" id="GO:0016491">
    <property type="term" value="F:oxidoreductase activity"/>
    <property type="evidence" value="ECO:0007669"/>
    <property type="project" value="InterPro"/>
</dbReference>
<proteinExistence type="predicted"/>
<name>A0A840G2E9_9BURK</name>
<organism evidence="2 3">
    <name type="scientific">Variovorax guangxiensis</name>
    <dbReference type="NCBI Taxonomy" id="1775474"/>
    <lineage>
        <taxon>Bacteria</taxon>
        <taxon>Pseudomonadati</taxon>
        <taxon>Pseudomonadota</taxon>
        <taxon>Betaproteobacteria</taxon>
        <taxon>Burkholderiales</taxon>
        <taxon>Comamonadaceae</taxon>
        <taxon>Variovorax</taxon>
    </lineage>
</organism>
<dbReference type="EMBL" id="JACIFZ010000018">
    <property type="protein sequence ID" value="MBB4225980.1"/>
    <property type="molecule type" value="Genomic_DNA"/>
</dbReference>
<evidence type="ECO:0000313" key="3">
    <source>
        <dbReference type="Proteomes" id="UP000524450"/>
    </source>
</evidence>
<reference evidence="2 3" key="1">
    <citation type="submission" date="2020-08" db="EMBL/GenBank/DDBJ databases">
        <title>Genomic Encyclopedia of Type Strains, Phase IV (KMG-V): Genome sequencing to study the core and pangenomes of soil and plant-associated prokaryotes.</title>
        <authorList>
            <person name="Whitman W."/>
        </authorList>
    </citation>
    <scope>NUCLEOTIDE SEQUENCE [LARGE SCALE GENOMIC DNA]</scope>
    <source>
        <strain evidence="2 3">34/80</strain>
    </source>
</reference>
<dbReference type="PROSITE" id="PS51352">
    <property type="entry name" value="THIOREDOXIN_2"/>
    <property type="match status" value="1"/>
</dbReference>
<dbReference type="RefSeq" id="WP_184642679.1">
    <property type="nucleotide sequence ID" value="NZ_JACIFZ010000018.1"/>
</dbReference>
<dbReference type="SUPFAM" id="SSF52833">
    <property type="entry name" value="Thioredoxin-like"/>
    <property type="match status" value="1"/>
</dbReference>
<gene>
    <name evidence="2" type="ORF">GGD71_006793</name>
</gene>
<dbReference type="Proteomes" id="UP000524450">
    <property type="component" value="Unassembled WGS sequence"/>
</dbReference>
<evidence type="ECO:0000313" key="2">
    <source>
        <dbReference type="EMBL" id="MBB4225980.1"/>
    </source>
</evidence>
<dbReference type="InterPro" id="IPR000866">
    <property type="entry name" value="AhpC/TSA"/>
</dbReference>
<dbReference type="Gene3D" id="3.40.30.10">
    <property type="entry name" value="Glutaredoxin"/>
    <property type="match status" value="1"/>
</dbReference>
<sequence>MLMPRQPVPSLAVPTLAHGSFDLAREAPDRFTLLCFYRGLHCPVCAMYLRELESKIDAFAARGVNVLALSSDGEDRAREMAKKIGATSLRVGYGLSLPTARAWGLFLSTSRGKTSIGIEEPDLFSEPGLFLVRPDGTLYWSSVQSMPFARPNFGELVQALDFVIKNDYPARGEFVGSLPS</sequence>
<dbReference type="InterPro" id="IPR036249">
    <property type="entry name" value="Thioredoxin-like_sf"/>
</dbReference>
<evidence type="ECO:0000259" key="1">
    <source>
        <dbReference type="PROSITE" id="PS51352"/>
    </source>
</evidence>
<feature type="domain" description="Thioredoxin" evidence="1">
    <location>
        <begin position="2"/>
        <end position="165"/>
    </location>
</feature>
<comment type="caution">
    <text evidence="2">The sequence shown here is derived from an EMBL/GenBank/DDBJ whole genome shotgun (WGS) entry which is preliminary data.</text>
</comment>
<dbReference type="GO" id="GO:0016209">
    <property type="term" value="F:antioxidant activity"/>
    <property type="evidence" value="ECO:0007669"/>
    <property type="project" value="InterPro"/>
</dbReference>